<dbReference type="FunFam" id="2.30.29.30:FF:000230">
    <property type="entry name" value="Polarized growth protein (Boi2)"/>
    <property type="match status" value="1"/>
</dbReference>
<evidence type="ECO:0000259" key="6">
    <source>
        <dbReference type="PROSITE" id="PS50003"/>
    </source>
</evidence>
<evidence type="ECO:0000256" key="4">
    <source>
        <dbReference type="SAM" id="MobiDB-lite"/>
    </source>
</evidence>
<dbReference type="InterPro" id="IPR045188">
    <property type="entry name" value="Boi1/Boi2-like"/>
</dbReference>
<dbReference type="EMBL" id="BTFZ01000003">
    <property type="protein sequence ID" value="GMM34731.1"/>
    <property type="molecule type" value="Genomic_DNA"/>
</dbReference>
<dbReference type="SMART" id="SM00454">
    <property type="entry name" value="SAM"/>
    <property type="match status" value="1"/>
</dbReference>
<protein>
    <submittedName>
        <fullName evidence="8">Boi2 protein</fullName>
    </submittedName>
</protein>
<dbReference type="GO" id="GO:0005769">
    <property type="term" value="C:early endosome"/>
    <property type="evidence" value="ECO:0007669"/>
    <property type="project" value="TreeGrafter"/>
</dbReference>
<dbReference type="SUPFAM" id="SSF50044">
    <property type="entry name" value="SH3-domain"/>
    <property type="match status" value="1"/>
</dbReference>
<sequence>MSIFEPQFAQAIKEFNARLGDELSIKPGDTIEIIADDREFNDGWYMGKNLNSNMAGLYPKSFTKPAQNPNNRELHRKQSNDSSLLRSRSRNRQSLSSPLNSPIPSASPQSHFNNSNQNFNGGSTRSSTSSRLSSPNINKYNNSVNSSQNNNITGLINNQRSNSGKFSSFDEEHVKQSSSGNHRSSHSSVIRTMSEIDQALEDFRPNEYEEDNLSQKSYGNQNFASKSILDWDSQDVGDYFKSLNYNTEAVQFQRHKITGNILLELELAYLKELDIGPFGTRFEIFKIIENLKNKVNNGTPILEPRQMNSRAASKRVSGTGITIKNTKQPFDKPNPVVQQQPPAANNYANEYAALAAPDVSDYKIGDGYTMDNPYLNLSTDNFSGSEPVSTQPQHEDKEEEEQQQQQEDNYSMSSNSELMPSIPVQDSKSVISNDAPSSIADQRKSIQQKPGYANNNVATSPPTSGSQVSKYNLSSAGSPVFSQAQQQSQSEERQFSPVRKAPLPPGGSSPPKSKQSTTEIYSNSSPSTPNASRNNSSKLGYIPFSAGSRIPDSPIFQPPEEEFSKLNLINEQQEELSTNSSTSSSTAAINQPISSPKYRSASANEASSKSPTAKHNFNPKRAVSSAVDSRPPLDNSVGSSESSFKVNQVRNAQTSKVVKKTKKQTSAFQEGINRVTPEMSAKTAEHSGWMSKKSSSTVGTWKQRFFTLHGTRLSYFGNLKDTKEKGLIDITAHRVLPAREDDKLVSLYAATTGQGRFCFKLVPPAPGSKKGLTFTQPKVHYFAVETREEMRNWMSALMKATIDVDETVPTVSTCSTPTVSLAKAQELLLKARENAKAREEQLKAKGFLQPGVNPNNVESSSTTPLSSPPIAGDQITSPNLEIMGMVDNNRGTLSSSESSMFGGGGAGDGNNNGMMVSPKPEEGRSTKFGRFLKS</sequence>
<evidence type="ECO:0000256" key="1">
    <source>
        <dbReference type="ARBA" id="ARBA00022443"/>
    </source>
</evidence>
<feature type="compositionally biased region" description="Polar residues" evidence="4">
    <location>
        <begin position="375"/>
        <end position="392"/>
    </location>
</feature>
<dbReference type="GO" id="GO:0005829">
    <property type="term" value="C:cytosol"/>
    <property type="evidence" value="ECO:0007669"/>
    <property type="project" value="GOC"/>
</dbReference>
<feature type="compositionally biased region" description="Low complexity" evidence="4">
    <location>
        <begin position="80"/>
        <end position="151"/>
    </location>
</feature>
<feature type="compositionally biased region" description="Polar residues" evidence="4">
    <location>
        <begin position="152"/>
        <end position="166"/>
    </location>
</feature>
<reference evidence="8 9" key="1">
    <citation type="journal article" date="2023" name="Elife">
        <title>Identification of key yeast species and microbe-microbe interactions impacting larval growth of Drosophila in the wild.</title>
        <authorList>
            <person name="Mure A."/>
            <person name="Sugiura Y."/>
            <person name="Maeda R."/>
            <person name="Honda K."/>
            <person name="Sakurai N."/>
            <person name="Takahashi Y."/>
            <person name="Watada M."/>
            <person name="Katoh T."/>
            <person name="Gotoh A."/>
            <person name="Gotoh Y."/>
            <person name="Taniguchi I."/>
            <person name="Nakamura K."/>
            <person name="Hayashi T."/>
            <person name="Katayama T."/>
            <person name="Uemura T."/>
            <person name="Hattori Y."/>
        </authorList>
    </citation>
    <scope>NUCLEOTIDE SEQUENCE [LARGE SCALE GENOMIC DNA]</scope>
    <source>
        <strain evidence="8 9">SC-9</strain>
    </source>
</reference>
<evidence type="ECO:0000256" key="2">
    <source>
        <dbReference type="ARBA" id="ARBA00022553"/>
    </source>
</evidence>
<keyword evidence="1 3" id="KW-0728">SH3 domain</keyword>
<dbReference type="InterPro" id="IPR001452">
    <property type="entry name" value="SH3_domain"/>
</dbReference>
<dbReference type="Gene3D" id="1.10.150.50">
    <property type="entry name" value="Transcription Factor, Ets-1"/>
    <property type="match status" value="1"/>
</dbReference>
<dbReference type="SUPFAM" id="SSF47769">
    <property type="entry name" value="SAM/Pointed domain"/>
    <property type="match status" value="1"/>
</dbReference>
<dbReference type="SMART" id="SM00233">
    <property type="entry name" value="PH"/>
    <property type="match status" value="1"/>
</dbReference>
<dbReference type="Pfam" id="PF00169">
    <property type="entry name" value="PH"/>
    <property type="match status" value="1"/>
</dbReference>
<evidence type="ECO:0000313" key="8">
    <source>
        <dbReference type="EMBL" id="GMM34731.1"/>
    </source>
</evidence>
<evidence type="ECO:0000313" key="9">
    <source>
        <dbReference type="Proteomes" id="UP001360560"/>
    </source>
</evidence>
<keyword evidence="9" id="KW-1185">Reference proteome</keyword>
<dbReference type="GO" id="GO:0055037">
    <property type="term" value="C:recycling endosome"/>
    <property type="evidence" value="ECO:0007669"/>
    <property type="project" value="TreeGrafter"/>
</dbReference>
<dbReference type="Gene3D" id="2.30.30.40">
    <property type="entry name" value="SH3 Domains"/>
    <property type="match status" value="1"/>
</dbReference>
<dbReference type="SUPFAM" id="SSF50729">
    <property type="entry name" value="PH domain-like"/>
    <property type="match status" value="1"/>
</dbReference>
<feature type="region of interest" description="Disordered" evidence="4">
    <location>
        <begin position="848"/>
        <end position="871"/>
    </location>
</feature>
<dbReference type="PROSITE" id="PS50105">
    <property type="entry name" value="SAM_DOMAIN"/>
    <property type="match status" value="1"/>
</dbReference>
<feature type="compositionally biased region" description="Polar residues" evidence="4">
    <location>
        <begin position="636"/>
        <end position="648"/>
    </location>
</feature>
<accession>A0AAV5QJ77</accession>
<dbReference type="AlphaFoldDB" id="A0AAV5QJ77"/>
<dbReference type="CDD" id="cd09535">
    <property type="entry name" value="SAM_BOI-like_fungal"/>
    <property type="match status" value="1"/>
</dbReference>
<dbReference type="InterPro" id="IPR011993">
    <property type="entry name" value="PH-like_dom_sf"/>
</dbReference>
<dbReference type="InterPro" id="IPR036028">
    <property type="entry name" value="SH3-like_dom_sf"/>
</dbReference>
<feature type="compositionally biased region" description="Low complexity" evidence="4">
    <location>
        <begin position="577"/>
        <end position="586"/>
    </location>
</feature>
<dbReference type="InterPro" id="IPR001660">
    <property type="entry name" value="SAM"/>
</dbReference>
<dbReference type="InterPro" id="IPR001849">
    <property type="entry name" value="PH_domain"/>
</dbReference>
<dbReference type="Pfam" id="PF00018">
    <property type="entry name" value="SH3_1"/>
    <property type="match status" value="1"/>
</dbReference>
<feature type="compositionally biased region" description="Low complexity" evidence="4">
    <location>
        <begin position="859"/>
        <end position="869"/>
    </location>
</feature>
<evidence type="ECO:0000259" key="5">
    <source>
        <dbReference type="PROSITE" id="PS50002"/>
    </source>
</evidence>
<feature type="domain" description="SAM" evidence="7">
    <location>
        <begin position="231"/>
        <end position="294"/>
    </location>
</feature>
<proteinExistence type="predicted"/>
<dbReference type="PANTHER" id="PTHR22902">
    <property type="entry name" value="SESQUIPEDALIAN"/>
    <property type="match status" value="1"/>
</dbReference>
<dbReference type="GO" id="GO:0001881">
    <property type="term" value="P:receptor recycling"/>
    <property type="evidence" value="ECO:0007669"/>
    <property type="project" value="TreeGrafter"/>
</dbReference>
<keyword evidence="2" id="KW-0597">Phosphoprotein</keyword>
<dbReference type="GeneID" id="90072710"/>
<evidence type="ECO:0000259" key="7">
    <source>
        <dbReference type="PROSITE" id="PS50105"/>
    </source>
</evidence>
<dbReference type="CDD" id="cd13316">
    <property type="entry name" value="PH_Boi"/>
    <property type="match status" value="1"/>
</dbReference>
<dbReference type="InterPro" id="IPR013761">
    <property type="entry name" value="SAM/pointed_sf"/>
</dbReference>
<dbReference type="Pfam" id="PF07647">
    <property type="entry name" value="SAM_2"/>
    <property type="match status" value="1"/>
</dbReference>
<feature type="region of interest" description="Disordered" evidence="4">
    <location>
        <begin position="59"/>
        <end position="189"/>
    </location>
</feature>
<gene>
    <name evidence="8" type="ORF">DASC09_020560</name>
</gene>
<dbReference type="PROSITE" id="PS50003">
    <property type="entry name" value="PH_DOMAIN"/>
    <property type="match status" value="1"/>
</dbReference>
<feature type="domain" description="PH" evidence="6">
    <location>
        <begin position="683"/>
        <end position="802"/>
    </location>
</feature>
<feature type="compositionally biased region" description="Polar residues" evidence="4">
    <location>
        <begin position="517"/>
        <end position="538"/>
    </location>
</feature>
<dbReference type="PROSITE" id="PS50002">
    <property type="entry name" value="SH3"/>
    <property type="match status" value="1"/>
</dbReference>
<feature type="compositionally biased region" description="Polar residues" evidence="4">
    <location>
        <begin position="408"/>
        <end position="477"/>
    </location>
</feature>
<feature type="compositionally biased region" description="Low complexity" evidence="4">
    <location>
        <begin position="891"/>
        <end position="900"/>
    </location>
</feature>
<dbReference type="SMART" id="SM00326">
    <property type="entry name" value="SH3"/>
    <property type="match status" value="1"/>
</dbReference>
<dbReference type="PANTHER" id="PTHR22902:SF27">
    <property type="entry name" value="PLECKSTRIN HOMOLOGY DOMAIN-CONTAINING FAMILY A MEMBER 3"/>
    <property type="match status" value="1"/>
</dbReference>
<dbReference type="GO" id="GO:0005802">
    <property type="term" value="C:trans-Golgi network"/>
    <property type="evidence" value="ECO:0007669"/>
    <property type="project" value="TreeGrafter"/>
</dbReference>
<feature type="region of interest" description="Disordered" evidence="4">
    <location>
        <begin position="375"/>
        <end position="648"/>
    </location>
</feature>
<organism evidence="8 9">
    <name type="scientific">Saccharomycopsis crataegensis</name>
    <dbReference type="NCBI Taxonomy" id="43959"/>
    <lineage>
        <taxon>Eukaryota</taxon>
        <taxon>Fungi</taxon>
        <taxon>Dikarya</taxon>
        <taxon>Ascomycota</taxon>
        <taxon>Saccharomycotina</taxon>
        <taxon>Saccharomycetes</taxon>
        <taxon>Saccharomycopsidaceae</taxon>
        <taxon>Saccharomycopsis</taxon>
    </lineage>
</organism>
<feature type="compositionally biased region" description="Polar residues" evidence="4">
    <location>
        <begin position="601"/>
        <end position="615"/>
    </location>
</feature>
<dbReference type="GO" id="GO:0042147">
    <property type="term" value="P:retrograde transport, endosome to Golgi"/>
    <property type="evidence" value="ECO:0007669"/>
    <property type="project" value="TreeGrafter"/>
</dbReference>
<dbReference type="GO" id="GO:0007032">
    <property type="term" value="P:endosome organization"/>
    <property type="evidence" value="ECO:0007669"/>
    <property type="project" value="TreeGrafter"/>
</dbReference>
<feature type="compositionally biased region" description="Low complexity" evidence="4">
    <location>
        <begin position="177"/>
        <end position="188"/>
    </location>
</feature>
<feature type="region of interest" description="Disordered" evidence="4">
    <location>
        <begin position="890"/>
        <end position="934"/>
    </location>
</feature>
<dbReference type="Proteomes" id="UP001360560">
    <property type="component" value="Unassembled WGS sequence"/>
</dbReference>
<dbReference type="Gene3D" id="2.30.29.30">
    <property type="entry name" value="Pleckstrin-homology domain (PH domain)/Phosphotyrosine-binding domain (PTB)"/>
    <property type="match status" value="1"/>
</dbReference>
<evidence type="ECO:0000256" key="3">
    <source>
        <dbReference type="PROSITE-ProRule" id="PRU00192"/>
    </source>
</evidence>
<feature type="domain" description="SH3" evidence="5">
    <location>
        <begin position="4"/>
        <end position="68"/>
    </location>
</feature>
<comment type="caution">
    <text evidence="8">The sequence shown here is derived from an EMBL/GenBank/DDBJ whole genome shotgun (WGS) entry which is preliminary data.</text>
</comment>
<dbReference type="RefSeq" id="XP_064851731.1">
    <property type="nucleotide sequence ID" value="XM_064995659.1"/>
</dbReference>
<feature type="compositionally biased region" description="Gly residues" evidence="4">
    <location>
        <begin position="901"/>
        <end position="910"/>
    </location>
</feature>
<name>A0AAV5QJ77_9ASCO</name>